<dbReference type="EMBL" id="CP000660">
    <property type="protein sequence ID" value="ABP50963.1"/>
    <property type="molecule type" value="Genomic_DNA"/>
</dbReference>
<evidence type="ECO:0000313" key="2">
    <source>
        <dbReference type="Proteomes" id="UP000001567"/>
    </source>
</evidence>
<dbReference type="STRING" id="340102.Pars_1403"/>
<sequence length="82" mass="9345">MTNPMKQIFNKVKWTGRRALFWYISRGGAGGEEVGSTDDVVEIGQDGVVINVGGKERFIPYHRIVEIRLETGEVLLNRRRKV</sequence>
<dbReference type="KEGG" id="pas:Pars_1403"/>
<evidence type="ECO:0000313" key="1">
    <source>
        <dbReference type="EMBL" id="ABP50963.1"/>
    </source>
</evidence>
<organism evidence="1 2">
    <name type="scientific">Pyrobaculum arsenaticum (strain DSM 13514 / JCM 11321 / PZ6)</name>
    <dbReference type="NCBI Taxonomy" id="340102"/>
    <lineage>
        <taxon>Archaea</taxon>
        <taxon>Thermoproteota</taxon>
        <taxon>Thermoprotei</taxon>
        <taxon>Thermoproteales</taxon>
        <taxon>Thermoproteaceae</taxon>
        <taxon>Pyrobaculum</taxon>
    </lineage>
</organism>
<accession>A4WKP6</accession>
<proteinExistence type="predicted"/>
<gene>
    <name evidence="1" type="ordered locus">Pars_1403</name>
</gene>
<reference evidence="1 2" key="1">
    <citation type="submission" date="2007-04" db="EMBL/GenBank/DDBJ databases">
        <title>Complete sequence of Pyrobaculum arsenaticum DSM 13514.</title>
        <authorList>
            <consortium name="US DOE Joint Genome Institute"/>
            <person name="Copeland A."/>
            <person name="Lucas S."/>
            <person name="Lapidus A."/>
            <person name="Barry K."/>
            <person name="Glavina del Rio T."/>
            <person name="Dalin E."/>
            <person name="Tice H."/>
            <person name="Pitluck S."/>
            <person name="Chain P."/>
            <person name="Malfatti S."/>
            <person name="Shin M."/>
            <person name="Vergez L."/>
            <person name="Schmutz J."/>
            <person name="Larimer F."/>
            <person name="Land M."/>
            <person name="Hauser L."/>
            <person name="Kyrpides N."/>
            <person name="Mikhailova N."/>
            <person name="Cozen A.E."/>
            <person name="Fitz-Gibbon S.T."/>
            <person name="House C.H."/>
            <person name="Saltikov C."/>
            <person name="Lowe T.M."/>
            <person name="Richardson P."/>
        </authorList>
    </citation>
    <scope>NUCLEOTIDE SEQUENCE [LARGE SCALE GENOMIC DNA]</scope>
    <source>
        <strain evidence="2">ATCC 700994 / DSM 13514 / JCM 11321 / PZ6</strain>
    </source>
</reference>
<dbReference type="HOGENOM" id="CLU_172276_3_0_2"/>
<protein>
    <submittedName>
        <fullName evidence="1">Uncharacterized protein</fullName>
    </submittedName>
</protein>
<dbReference type="Proteomes" id="UP000001567">
    <property type="component" value="Chromosome"/>
</dbReference>
<dbReference type="AlphaFoldDB" id="A4WKP6"/>
<name>A4WKP6_PYRAR</name>